<keyword evidence="4" id="KW-0699">rRNA-binding</keyword>
<dbReference type="InterPro" id="IPR012340">
    <property type="entry name" value="NA-bd_OB-fold"/>
</dbReference>
<dbReference type="PROSITE" id="PS50832">
    <property type="entry name" value="S1_IF1_TYPE"/>
    <property type="match status" value="1"/>
</dbReference>
<keyword evidence="3 4" id="KW-0648">Protein biosynthesis</keyword>
<keyword evidence="4" id="KW-0963">Cytoplasm</keyword>
<evidence type="ECO:0000256" key="5">
    <source>
        <dbReference type="NCBIfam" id="TIGR00008"/>
    </source>
</evidence>
<comment type="similarity">
    <text evidence="1 4">Belongs to the IF-1 family.</text>
</comment>
<dbReference type="HAMAP" id="MF_00075">
    <property type="entry name" value="IF_1"/>
    <property type="match status" value="1"/>
</dbReference>
<proteinExistence type="inferred from homology"/>
<accession>A0A0H4TDJ9</accession>
<dbReference type="PANTHER" id="PTHR33370:SF1">
    <property type="entry name" value="TRANSLATION INITIATION FACTOR IF-1, CHLOROPLASTIC"/>
    <property type="match status" value="1"/>
</dbReference>
<dbReference type="NCBIfam" id="TIGR00008">
    <property type="entry name" value="infA"/>
    <property type="match status" value="1"/>
</dbReference>
<comment type="subunit">
    <text evidence="4">Component of the 30S ribosomal translation pre-initiation complex which assembles on the 30S ribosome in the order IF-2 and IF-3, IF-1 and N-formylmethionyl-tRNA(fMet); mRNA recruitment can occur at any time during PIC assembly.</text>
</comment>
<reference evidence="7" key="1">
    <citation type="journal article" date="2015" name="ISME J.">
        <title>Aquifer environment selects for microbial species cohorts in sediment and groundwater.</title>
        <authorList>
            <person name="Hug L.A."/>
            <person name="Thomas B.C."/>
            <person name="Brown C.T."/>
            <person name="Frischkorn K.R."/>
            <person name="Williams K.H."/>
            <person name="Tringe S.G."/>
            <person name="Banfield J.F."/>
        </authorList>
    </citation>
    <scope>NUCLEOTIDE SEQUENCE</scope>
</reference>
<evidence type="ECO:0000256" key="2">
    <source>
        <dbReference type="ARBA" id="ARBA00022540"/>
    </source>
</evidence>
<name>A0A0H4TDJ9_9BACT</name>
<dbReference type="GO" id="GO:0003743">
    <property type="term" value="F:translation initiation factor activity"/>
    <property type="evidence" value="ECO:0007669"/>
    <property type="project" value="UniProtKB-UniRule"/>
</dbReference>
<feature type="domain" description="S1-like" evidence="6">
    <location>
        <begin position="8"/>
        <end position="83"/>
    </location>
</feature>
<evidence type="ECO:0000256" key="4">
    <source>
        <dbReference type="HAMAP-Rule" id="MF_00075"/>
    </source>
</evidence>
<evidence type="ECO:0000259" key="6">
    <source>
        <dbReference type="PROSITE" id="PS50832"/>
    </source>
</evidence>
<evidence type="ECO:0000256" key="1">
    <source>
        <dbReference type="ARBA" id="ARBA00010939"/>
    </source>
</evidence>
<dbReference type="Gene3D" id="2.40.50.140">
    <property type="entry name" value="Nucleic acid-binding proteins"/>
    <property type="match status" value="1"/>
</dbReference>
<gene>
    <name evidence="4 7" type="primary">infA</name>
</gene>
<dbReference type="EMBL" id="KT007056">
    <property type="protein sequence ID" value="AKQ04990.1"/>
    <property type="molecule type" value="Genomic_DNA"/>
</dbReference>
<dbReference type="GO" id="GO:0019843">
    <property type="term" value="F:rRNA binding"/>
    <property type="evidence" value="ECO:0007669"/>
    <property type="project" value="UniProtKB-UniRule"/>
</dbReference>
<keyword evidence="2 4" id="KW-0396">Initiation factor</keyword>
<comment type="function">
    <text evidence="4">One of the essential components for the initiation of protein synthesis. Stabilizes the binding of IF-2 and IF-3 on the 30S subunit to which N-formylmethionyl-tRNA(fMet) subsequently binds. Helps modulate mRNA selection, yielding the 30S pre-initiation complex (PIC). Upon addition of the 50S ribosomal subunit IF-1, IF-2 and IF-3 are released leaving the mature 70S translation initiation complex.</text>
</comment>
<keyword evidence="4" id="KW-0694">RNA-binding</keyword>
<dbReference type="GO" id="GO:0005829">
    <property type="term" value="C:cytosol"/>
    <property type="evidence" value="ECO:0007669"/>
    <property type="project" value="TreeGrafter"/>
</dbReference>
<dbReference type="AlphaFoldDB" id="A0A0H4TDJ9"/>
<dbReference type="Pfam" id="PF01176">
    <property type="entry name" value="eIF-1a"/>
    <property type="match status" value="1"/>
</dbReference>
<dbReference type="InterPro" id="IPR004368">
    <property type="entry name" value="TIF_IF1"/>
</dbReference>
<protein>
    <recommendedName>
        <fullName evidence="4 5">Translation initiation factor IF-1</fullName>
    </recommendedName>
</protein>
<sequence>MDSLACFLVQSMQNKDSLKIEGVVTESLPNTMFRVELDDGRVILVTLKGTLRRRYIRIFPGDKVLVEMTKYDKERGRIIQKYRK</sequence>
<dbReference type="SUPFAM" id="SSF50249">
    <property type="entry name" value="Nucleic acid-binding proteins"/>
    <property type="match status" value="1"/>
</dbReference>
<dbReference type="PANTHER" id="PTHR33370">
    <property type="entry name" value="TRANSLATION INITIATION FACTOR IF-1, CHLOROPLASTIC"/>
    <property type="match status" value="1"/>
</dbReference>
<dbReference type="GO" id="GO:0043022">
    <property type="term" value="F:ribosome binding"/>
    <property type="evidence" value="ECO:0007669"/>
    <property type="project" value="UniProtKB-UniRule"/>
</dbReference>
<evidence type="ECO:0000256" key="3">
    <source>
        <dbReference type="ARBA" id="ARBA00022917"/>
    </source>
</evidence>
<comment type="subcellular location">
    <subcellularLocation>
        <location evidence="4">Cytoplasm</location>
    </subcellularLocation>
</comment>
<dbReference type="InterPro" id="IPR006196">
    <property type="entry name" value="RNA-binding_domain_S1_IF1"/>
</dbReference>
<organism evidence="7">
    <name type="scientific">uncultured Microgenomates bacterium Rifle_16ft_4_minimus_954</name>
    <dbReference type="NCBI Taxonomy" id="1665122"/>
    <lineage>
        <taxon>Bacteria</taxon>
        <taxon>Candidatus Microgenomatota</taxon>
        <taxon>environmental samples</taxon>
    </lineage>
</organism>
<evidence type="ECO:0000313" key="7">
    <source>
        <dbReference type="EMBL" id="AKQ04990.1"/>
    </source>
</evidence>
<dbReference type="FunFam" id="2.40.50.140:FF:000002">
    <property type="entry name" value="Translation initiation factor IF-1"/>
    <property type="match status" value="1"/>
</dbReference>